<dbReference type="Gene3D" id="3.40.50.970">
    <property type="match status" value="2"/>
</dbReference>
<sequence>MSEQEKKQNTVAEVLVKCLENEGVKYVFGIPGEENLDMMNALEKSDIRVIVVRHEQGAAFMADMYGRLTGKAGVCFSTLGPGATNLITGTADANSDGAPLIAITGQVGTERMHLTSHQYLDLVELFAPITKRSKQIVNPNSVNEIVRIAFKYAESEKPGACHVDLPTNVAKLPVSSGIAAQPLKKPERDKEYASFSSIDQAAAMIFKAKHPVILVGHSAVRNHAGEALTSFADVLKIPVVNTMMAKGIIPYNNKYSLWTIGIPQKDYQNKVLDMADLVIAVGYDIVEFAPGKWNGEGKHKIIHIDQRPAHINMLYQPEVEVVGDISYSLQQILYRSDAKEEPEEFLKLREEMVAEYESYADATSFPMKPQKILYDVRKFMGADDIVISDVGAHKMWIAREYNCYEPNTCIISNGFATMGIAVPGAVAAKLIYPEKKVLAISGDGGFMMNSQEYETALREGTPIVTLIFSDASYGLIKWKQMDHFGHNCFVDFQNPDFVKYAESMHAKGYRVEKAEDLLPILEDAFQQKVPCIIDCPVDYSENTKLSEYLHDKFEK</sequence>
<evidence type="ECO:0000256" key="1">
    <source>
        <dbReference type="ARBA" id="ARBA00007812"/>
    </source>
</evidence>
<dbReference type="GO" id="GO:0050660">
    <property type="term" value="F:flavin adenine dinucleotide binding"/>
    <property type="evidence" value="ECO:0007669"/>
    <property type="project" value="TreeGrafter"/>
</dbReference>
<dbReference type="InterPro" id="IPR012001">
    <property type="entry name" value="Thiamin_PyroP_enz_TPP-bd_dom"/>
</dbReference>
<dbReference type="Pfam" id="PF02776">
    <property type="entry name" value="TPP_enzyme_N"/>
    <property type="match status" value="1"/>
</dbReference>
<dbReference type="InterPro" id="IPR029035">
    <property type="entry name" value="DHS-like_NAD/FAD-binding_dom"/>
</dbReference>
<organism evidence="7 8">
    <name type="scientific">Waltera acetigignens</name>
    <dbReference type="NCBI Taxonomy" id="2981769"/>
    <lineage>
        <taxon>Bacteria</taxon>
        <taxon>Bacillati</taxon>
        <taxon>Bacillota</taxon>
        <taxon>Clostridia</taxon>
        <taxon>Lachnospirales</taxon>
        <taxon>Lachnospiraceae</taxon>
        <taxon>Waltera</taxon>
    </lineage>
</organism>
<dbReference type="InterPro" id="IPR011766">
    <property type="entry name" value="TPP_enzyme_TPP-bd"/>
</dbReference>
<comment type="similarity">
    <text evidence="1 3">Belongs to the TPP enzyme family.</text>
</comment>
<dbReference type="GO" id="GO:0005948">
    <property type="term" value="C:acetolactate synthase complex"/>
    <property type="evidence" value="ECO:0007669"/>
    <property type="project" value="TreeGrafter"/>
</dbReference>
<evidence type="ECO:0000259" key="4">
    <source>
        <dbReference type="Pfam" id="PF00205"/>
    </source>
</evidence>
<dbReference type="GO" id="GO:0003984">
    <property type="term" value="F:acetolactate synthase activity"/>
    <property type="evidence" value="ECO:0007669"/>
    <property type="project" value="UniProtKB-EC"/>
</dbReference>
<dbReference type="InterPro" id="IPR000399">
    <property type="entry name" value="TPP-bd_CS"/>
</dbReference>
<dbReference type="InterPro" id="IPR029061">
    <property type="entry name" value="THDP-binding"/>
</dbReference>
<accession>A0AAE3D7Z2</accession>
<keyword evidence="8" id="KW-1185">Reference proteome</keyword>
<dbReference type="PANTHER" id="PTHR18968">
    <property type="entry name" value="THIAMINE PYROPHOSPHATE ENZYMES"/>
    <property type="match status" value="1"/>
</dbReference>
<reference evidence="7 8" key="1">
    <citation type="submission" date="2021-10" db="EMBL/GenBank/DDBJ databases">
        <title>Anaerobic single-cell dispensing facilitates the cultivation of human gut bacteria.</title>
        <authorList>
            <person name="Afrizal A."/>
        </authorList>
    </citation>
    <scope>NUCLEOTIDE SEQUENCE [LARGE SCALE GENOMIC DNA]</scope>
    <source>
        <strain evidence="7 8">CLA-AA-H273</strain>
    </source>
</reference>
<dbReference type="SUPFAM" id="SSF52518">
    <property type="entry name" value="Thiamin diphosphate-binding fold (THDP-binding)"/>
    <property type="match status" value="2"/>
</dbReference>
<dbReference type="Pfam" id="PF02775">
    <property type="entry name" value="TPP_enzyme_C"/>
    <property type="match status" value="1"/>
</dbReference>
<dbReference type="Gene3D" id="3.40.50.1220">
    <property type="entry name" value="TPP-binding domain"/>
    <property type="match status" value="1"/>
</dbReference>
<feature type="domain" description="Thiamine pyrophosphate enzyme N-terminal TPP-binding" evidence="6">
    <location>
        <begin position="10"/>
        <end position="122"/>
    </location>
</feature>
<dbReference type="FunFam" id="3.40.50.970:FF:000007">
    <property type="entry name" value="Acetolactate synthase"/>
    <property type="match status" value="1"/>
</dbReference>
<dbReference type="SUPFAM" id="SSF52467">
    <property type="entry name" value="DHS-like NAD/FAD-binding domain"/>
    <property type="match status" value="1"/>
</dbReference>
<keyword evidence="2 3" id="KW-0786">Thiamine pyrophosphate</keyword>
<name>A0AAE3D7Z2_9FIRM</name>
<dbReference type="Pfam" id="PF00205">
    <property type="entry name" value="TPP_enzyme_M"/>
    <property type="match status" value="1"/>
</dbReference>
<dbReference type="GO" id="GO:0000287">
    <property type="term" value="F:magnesium ion binding"/>
    <property type="evidence" value="ECO:0007669"/>
    <property type="project" value="InterPro"/>
</dbReference>
<dbReference type="GO" id="GO:0009097">
    <property type="term" value="P:isoleucine biosynthetic process"/>
    <property type="evidence" value="ECO:0007669"/>
    <property type="project" value="TreeGrafter"/>
</dbReference>
<dbReference type="InterPro" id="IPR012000">
    <property type="entry name" value="Thiamin_PyroP_enz_cen_dom"/>
</dbReference>
<dbReference type="AlphaFoldDB" id="A0AAE3D7Z2"/>
<dbReference type="EMBL" id="JAJEPV010000056">
    <property type="protein sequence ID" value="MCC2121078.1"/>
    <property type="molecule type" value="Genomic_DNA"/>
</dbReference>
<feature type="domain" description="Thiamine pyrophosphate enzyme central" evidence="4">
    <location>
        <begin position="198"/>
        <end position="332"/>
    </location>
</feature>
<dbReference type="GO" id="GO:0030976">
    <property type="term" value="F:thiamine pyrophosphate binding"/>
    <property type="evidence" value="ECO:0007669"/>
    <property type="project" value="InterPro"/>
</dbReference>
<dbReference type="NCBIfam" id="NF006187">
    <property type="entry name" value="PRK08322.1"/>
    <property type="match status" value="1"/>
</dbReference>
<keyword evidence="7" id="KW-0808">Transferase</keyword>
<dbReference type="Proteomes" id="UP001197795">
    <property type="component" value="Unassembled WGS sequence"/>
</dbReference>
<evidence type="ECO:0000313" key="7">
    <source>
        <dbReference type="EMBL" id="MCC2121078.1"/>
    </source>
</evidence>
<evidence type="ECO:0000256" key="2">
    <source>
        <dbReference type="ARBA" id="ARBA00023052"/>
    </source>
</evidence>
<dbReference type="CDD" id="cd02010">
    <property type="entry name" value="TPP_ALS"/>
    <property type="match status" value="1"/>
</dbReference>
<dbReference type="InterPro" id="IPR045229">
    <property type="entry name" value="TPP_enz"/>
</dbReference>
<evidence type="ECO:0000259" key="5">
    <source>
        <dbReference type="Pfam" id="PF02775"/>
    </source>
</evidence>
<dbReference type="GO" id="GO:0009099">
    <property type="term" value="P:L-valine biosynthetic process"/>
    <property type="evidence" value="ECO:0007669"/>
    <property type="project" value="TreeGrafter"/>
</dbReference>
<dbReference type="PROSITE" id="PS00187">
    <property type="entry name" value="TPP_ENZYMES"/>
    <property type="match status" value="1"/>
</dbReference>
<dbReference type="EC" id="2.2.1.6" evidence="7"/>
<gene>
    <name evidence="7" type="ORF">LKD75_16060</name>
</gene>
<dbReference type="RefSeq" id="WP_227733885.1">
    <property type="nucleotide sequence ID" value="NZ_JAJEPV010000056.1"/>
</dbReference>
<evidence type="ECO:0000256" key="3">
    <source>
        <dbReference type="RuleBase" id="RU362132"/>
    </source>
</evidence>
<evidence type="ECO:0000259" key="6">
    <source>
        <dbReference type="Pfam" id="PF02776"/>
    </source>
</evidence>
<proteinExistence type="inferred from homology"/>
<protein>
    <submittedName>
        <fullName evidence="7">Acetolactate synthase large subunit</fullName>
        <ecNumber evidence="7">2.2.1.6</ecNumber>
    </submittedName>
</protein>
<feature type="domain" description="Thiamine pyrophosphate enzyme TPP-binding" evidence="5">
    <location>
        <begin position="389"/>
        <end position="535"/>
    </location>
</feature>
<comment type="caution">
    <text evidence="7">The sequence shown here is derived from an EMBL/GenBank/DDBJ whole genome shotgun (WGS) entry which is preliminary data.</text>
</comment>
<dbReference type="NCBIfam" id="NF006378">
    <property type="entry name" value="PRK08617.1"/>
    <property type="match status" value="1"/>
</dbReference>
<evidence type="ECO:0000313" key="8">
    <source>
        <dbReference type="Proteomes" id="UP001197795"/>
    </source>
</evidence>
<dbReference type="CDD" id="cd07035">
    <property type="entry name" value="TPP_PYR_POX_like"/>
    <property type="match status" value="1"/>
</dbReference>
<dbReference type="PANTHER" id="PTHR18968:SF129">
    <property type="entry name" value="ACETOLACTATE SYNTHASE"/>
    <property type="match status" value="1"/>
</dbReference>